<dbReference type="EMBL" id="BPVZ01000052">
    <property type="protein sequence ID" value="GKV19016.1"/>
    <property type="molecule type" value="Genomic_DNA"/>
</dbReference>
<comment type="caution">
    <text evidence="2">The sequence shown here is derived from an EMBL/GenBank/DDBJ whole genome shotgun (WGS) entry which is preliminary data.</text>
</comment>
<name>A0AAV5K6R3_9ROSI</name>
<gene>
    <name evidence="2" type="ORF">SLEP1_g29316</name>
</gene>
<sequence>MGSMDLVNLGSMVPPNPSCWVPFHQTQQQERRRKRKKEEERWGRRWIGKERVIL</sequence>
<evidence type="ECO:0000256" key="1">
    <source>
        <dbReference type="SAM" id="MobiDB-lite"/>
    </source>
</evidence>
<feature type="region of interest" description="Disordered" evidence="1">
    <location>
        <begin position="1"/>
        <end position="40"/>
    </location>
</feature>
<evidence type="ECO:0000313" key="2">
    <source>
        <dbReference type="EMBL" id="GKV19016.1"/>
    </source>
</evidence>
<accession>A0AAV5K6R3</accession>
<dbReference type="Proteomes" id="UP001054252">
    <property type="component" value="Unassembled WGS sequence"/>
</dbReference>
<evidence type="ECO:0000313" key="3">
    <source>
        <dbReference type="Proteomes" id="UP001054252"/>
    </source>
</evidence>
<organism evidence="2 3">
    <name type="scientific">Rubroshorea leprosula</name>
    <dbReference type="NCBI Taxonomy" id="152421"/>
    <lineage>
        <taxon>Eukaryota</taxon>
        <taxon>Viridiplantae</taxon>
        <taxon>Streptophyta</taxon>
        <taxon>Embryophyta</taxon>
        <taxon>Tracheophyta</taxon>
        <taxon>Spermatophyta</taxon>
        <taxon>Magnoliopsida</taxon>
        <taxon>eudicotyledons</taxon>
        <taxon>Gunneridae</taxon>
        <taxon>Pentapetalae</taxon>
        <taxon>rosids</taxon>
        <taxon>malvids</taxon>
        <taxon>Malvales</taxon>
        <taxon>Dipterocarpaceae</taxon>
        <taxon>Rubroshorea</taxon>
    </lineage>
</organism>
<keyword evidence="3" id="KW-1185">Reference proteome</keyword>
<dbReference type="AlphaFoldDB" id="A0AAV5K6R3"/>
<protein>
    <submittedName>
        <fullName evidence="2">Uncharacterized protein</fullName>
    </submittedName>
</protein>
<reference evidence="2 3" key="1">
    <citation type="journal article" date="2021" name="Commun. Biol.">
        <title>The genome of Shorea leprosula (Dipterocarpaceae) highlights the ecological relevance of drought in aseasonal tropical rainforests.</title>
        <authorList>
            <person name="Ng K.K.S."/>
            <person name="Kobayashi M.J."/>
            <person name="Fawcett J.A."/>
            <person name="Hatakeyama M."/>
            <person name="Paape T."/>
            <person name="Ng C.H."/>
            <person name="Ang C.C."/>
            <person name="Tnah L.H."/>
            <person name="Lee C.T."/>
            <person name="Nishiyama T."/>
            <person name="Sese J."/>
            <person name="O'Brien M.J."/>
            <person name="Copetti D."/>
            <person name="Mohd Noor M.I."/>
            <person name="Ong R.C."/>
            <person name="Putra M."/>
            <person name="Sireger I.Z."/>
            <person name="Indrioko S."/>
            <person name="Kosugi Y."/>
            <person name="Izuno A."/>
            <person name="Isagi Y."/>
            <person name="Lee S.L."/>
            <person name="Shimizu K.K."/>
        </authorList>
    </citation>
    <scope>NUCLEOTIDE SEQUENCE [LARGE SCALE GENOMIC DNA]</scope>
    <source>
        <strain evidence="2">214</strain>
    </source>
</reference>
<proteinExistence type="predicted"/>